<dbReference type="Proteomes" id="UP000077381">
    <property type="component" value="Unassembled WGS sequence"/>
</dbReference>
<comment type="caution">
    <text evidence="2">The sequence shown here is derived from an EMBL/GenBank/DDBJ whole genome shotgun (WGS) entry which is preliminary data.</text>
</comment>
<dbReference type="EMBL" id="LOHS01000067">
    <property type="protein sequence ID" value="OAH14265.1"/>
    <property type="molecule type" value="Genomic_DNA"/>
</dbReference>
<feature type="signal peptide" evidence="1">
    <location>
        <begin position="1"/>
        <end position="30"/>
    </location>
</feature>
<organism evidence="2 3">
    <name type="scientific">Streptomyces jeddahensis</name>
    <dbReference type="NCBI Taxonomy" id="1716141"/>
    <lineage>
        <taxon>Bacteria</taxon>
        <taxon>Bacillati</taxon>
        <taxon>Actinomycetota</taxon>
        <taxon>Actinomycetes</taxon>
        <taxon>Kitasatosporales</taxon>
        <taxon>Streptomycetaceae</taxon>
        <taxon>Streptomyces</taxon>
    </lineage>
</organism>
<name>A0A177HTR1_9ACTN</name>
<protein>
    <recommendedName>
        <fullName evidence="4">Streptomyces killer toxin-like beta/gamma crystallin domain-containing protein</fullName>
    </recommendedName>
</protein>
<proteinExistence type="predicted"/>
<evidence type="ECO:0000256" key="1">
    <source>
        <dbReference type="SAM" id="SignalP"/>
    </source>
</evidence>
<feature type="chain" id="PRO_5008063202" description="Streptomyces killer toxin-like beta/gamma crystallin domain-containing protein" evidence="1">
    <location>
        <begin position="31"/>
        <end position="130"/>
    </location>
</feature>
<dbReference type="OrthoDB" id="4315969at2"/>
<reference evidence="2 3" key="1">
    <citation type="submission" date="2015-12" db="EMBL/GenBank/DDBJ databases">
        <title>Genome sequence of Streptomyces sp. G25.</title>
        <authorList>
            <person name="Poehlein A."/>
            <person name="Roettig A."/>
            <person name="Hiessl S."/>
            <person name="Hauschild P."/>
            <person name="Schauer J."/>
            <person name="Madkour M.H."/>
            <person name="Al-Ansari A.M."/>
            <person name="Almakishah N.H."/>
            <person name="Steinbuechel A."/>
            <person name="Daniel R."/>
        </authorList>
    </citation>
    <scope>NUCLEOTIDE SEQUENCE [LARGE SCALE GENOMIC DNA]</scope>
    <source>
        <strain evidence="3">G25(2015)</strain>
    </source>
</reference>
<evidence type="ECO:0000313" key="3">
    <source>
        <dbReference type="Proteomes" id="UP000077381"/>
    </source>
</evidence>
<dbReference type="RefSeq" id="WP_067275618.1">
    <property type="nucleotide sequence ID" value="NZ_LOHS01000067.1"/>
</dbReference>
<accession>A0A177HTR1</accession>
<gene>
    <name evidence="2" type="ORF">STSP_23260</name>
</gene>
<evidence type="ECO:0008006" key="4">
    <source>
        <dbReference type="Google" id="ProtNLM"/>
    </source>
</evidence>
<dbReference type="PATRIC" id="fig|1716141.3.peg.2448"/>
<keyword evidence="3" id="KW-1185">Reference proteome</keyword>
<dbReference type="AlphaFoldDB" id="A0A177HTR1"/>
<sequence>MRRIASAGSALAITATALVGLGAAAPTASAADACYGGAGSYDVQGYYAPEGRDWYFKTSTNCRDINVKVDTSQSIQVCFYKRTDYTLINCNGYKWVEAGQWKVLAFNVQDNQIYKLNFPIGYRHTGVVAD</sequence>
<evidence type="ECO:0000313" key="2">
    <source>
        <dbReference type="EMBL" id="OAH14265.1"/>
    </source>
</evidence>
<keyword evidence="1" id="KW-0732">Signal</keyword>